<feature type="transmembrane region" description="Helical" evidence="1">
    <location>
        <begin position="105"/>
        <end position="127"/>
    </location>
</feature>
<evidence type="ECO:0000313" key="3">
    <source>
        <dbReference type="Proteomes" id="UP000501991"/>
    </source>
</evidence>
<gene>
    <name evidence="2" type="ORF">G3580_00705</name>
</gene>
<keyword evidence="3" id="KW-1185">Reference proteome</keyword>
<name>A0A6C1AY34_9RHOO</name>
<reference evidence="2 3" key="1">
    <citation type="submission" date="2020-02" db="EMBL/GenBank/DDBJ databases">
        <title>Nitrogenibacter mangrovi gen. nov., sp. nov. isolated from mangrove sediment, a denitrifying betaproteobacterium.</title>
        <authorList>
            <person name="Liao H."/>
            <person name="Tian Y."/>
        </authorList>
    </citation>
    <scope>NUCLEOTIDE SEQUENCE [LARGE SCALE GENOMIC DNA]</scope>
    <source>
        <strain evidence="2 3">M9-3-2</strain>
    </source>
</reference>
<keyword evidence="1" id="KW-1133">Transmembrane helix</keyword>
<evidence type="ECO:0000313" key="2">
    <source>
        <dbReference type="EMBL" id="QID16271.1"/>
    </source>
</evidence>
<dbReference type="KEGG" id="azq:G3580_00705"/>
<dbReference type="Proteomes" id="UP000501991">
    <property type="component" value="Chromosome"/>
</dbReference>
<keyword evidence="1" id="KW-0812">Transmembrane</keyword>
<feature type="transmembrane region" description="Helical" evidence="1">
    <location>
        <begin position="12"/>
        <end position="37"/>
    </location>
</feature>
<sequence length="143" mass="15025">MDDFVLHSSWFFGLICVSGVAGAVGSFLVFVALDWLVRAKSPIVCREFVFSGLLTGIAERFFFTLAIGLFGAGGIAPAAVGWVAIKGQVHYKIFSEAGTADLSRAYLGLMASLASLSFALVGGYAWAQHVTVARLIAFLAGGV</sequence>
<protein>
    <submittedName>
        <fullName evidence="2">Uncharacterized protein</fullName>
    </submittedName>
</protein>
<dbReference type="RefSeq" id="WP_173763439.1">
    <property type="nucleotide sequence ID" value="NZ_CP048836.1"/>
</dbReference>
<dbReference type="EMBL" id="CP048836">
    <property type="protein sequence ID" value="QID16271.1"/>
    <property type="molecule type" value="Genomic_DNA"/>
</dbReference>
<proteinExistence type="predicted"/>
<organism evidence="2 3">
    <name type="scientific">Nitrogeniibacter mangrovi</name>
    <dbReference type="NCBI Taxonomy" id="2016596"/>
    <lineage>
        <taxon>Bacteria</taxon>
        <taxon>Pseudomonadati</taxon>
        <taxon>Pseudomonadota</taxon>
        <taxon>Betaproteobacteria</taxon>
        <taxon>Rhodocyclales</taxon>
        <taxon>Zoogloeaceae</taxon>
        <taxon>Nitrogeniibacter</taxon>
    </lineage>
</organism>
<feature type="transmembrane region" description="Helical" evidence="1">
    <location>
        <begin position="61"/>
        <end position="85"/>
    </location>
</feature>
<accession>A0A6C1AY34</accession>
<evidence type="ECO:0000256" key="1">
    <source>
        <dbReference type="SAM" id="Phobius"/>
    </source>
</evidence>
<keyword evidence="1" id="KW-0472">Membrane</keyword>
<dbReference type="AlphaFoldDB" id="A0A6C1AY34"/>